<keyword evidence="3" id="KW-0464">Manganese</keyword>
<dbReference type="SMART" id="SM00156">
    <property type="entry name" value="PP2Ac"/>
    <property type="match status" value="1"/>
</dbReference>
<evidence type="ECO:0000256" key="1">
    <source>
        <dbReference type="ARBA" id="ARBA00022723"/>
    </source>
</evidence>
<dbReference type="eggNOG" id="KOG0372">
    <property type="taxonomic scope" value="Eukaryota"/>
</dbReference>
<keyword evidence="1" id="KW-0479">Metal-binding</keyword>
<dbReference type="OrthoDB" id="1930084at2759"/>
<dbReference type="InterPro" id="IPR047129">
    <property type="entry name" value="PPA2-like"/>
</dbReference>
<feature type="domain" description="Serine/threonine specific protein phosphatases" evidence="5">
    <location>
        <begin position="111"/>
        <end position="116"/>
    </location>
</feature>
<dbReference type="GO" id="GO:0046872">
    <property type="term" value="F:metal ion binding"/>
    <property type="evidence" value="ECO:0007669"/>
    <property type="project" value="UniProtKB-KW"/>
</dbReference>
<evidence type="ECO:0000256" key="2">
    <source>
        <dbReference type="ARBA" id="ARBA00022801"/>
    </source>
</evidence>
<evidence type="ECO:0000256" key="4">
    <source>
        <dbReference type="RuleBase" id="RU004273"/>
    </source>
</evidence>
<dbReference type="Gene3D" id="3.60.21.10">
    <property type="match status" value="1"/>
</dbReference>
<dbReference type="PRINTS" id="PR00114">
    <property type="entry name" value="STPHPHTASE"/>
</dbReference>
<evidence type="ECO:0000259" key="5">
    <source>
        <dbReference type="PROSITE" id="PS00125"/>
    </source>
</evidence>
<protein>
    <recommendedName>
        <fullName evidence="4">Serine/threonine-protein phosphatase</fullName>
        <ecNumber evidence="4">3.1.3.16</ecNumber>
    </recommendedName>
</protein>
<dbReference type="EMBL" id="GG662634">
    <property type="protein sequence ID" value="EAR99840.3"/>
    <property type="molecule type" value="Genomic_DNA"/>
</dbReference>
<dbReference type="EC" id="3.1.3.16" evidence="4"/>
<organism evidence="6 7">
    <name type="scientific">Tetrahymena thermophila (strain SB210)</name>
    <dbReference type="NCBI Taxonomy" id="312017"/>
    <lineage>
        <taxon>Eukaryota</taxon>
        <taxon>Sar</taxon>
        <taxon>Alveolata</taxon>
        <taxon>Ciliophora</taxon>
        <taxon>Intramacronucleata</taxon>
        <taxon>Oligohymenophorea</taxon>
        <taxon>Hymenostomatida</taxon>
        <taxon>Tetrahymenina</taxon>
        <taxon>Tetrahymenidae</taxon>
        <taxon>Tetrahymena</taxon>
    </lineage>
</organism>
<dbReference type="GO" id="GO:0004722">
    <property type="term" value="F:protein serine/threonine phosphatase activity"/>
    <property type="evidence" value="ECO:0007669"/>
    <property type="project" value="UniProtKB-EC"/>
</dbReference>
<dbReference type="PANTHER" id="PTHR45619">
    <property type="entry name" value="SERINE/THREONINE-PROTEIN PHOSPHATASE PP2A-RELATED"/>
    <property type="match status" value="1"/>
</dbReference>
<evidence type="ECO:0000313" key="7">
    <source>
        <dbReference type="Proteomes" id="UP000009168"/>
    </source>
</evidence>
<dbReference type="InterPro" id="IPR004843">
    <property type="entry name" value="Calcineurin-like_PHP"/>
</dbReference>
<dbReference type="STRING" id="312017.I7LVU5"/>
<dbReference type="InterPro" id="IPR006186">
    <property type="entry name" value="Ser/Thr-sp_prot-phosphatase"/>
</dbReference>
<dbReference type="InParanoid" id="I7LVU5"/>
<dbReference type="PROSITE" id="PS00125">
    <property type="entry name" value="SER_THR_PHOSPHATASE"/>
    <property type="match status" value="1"/>
</dbReference>
<evidence type="ECO:0000313" key="6">
    <source>
        <dbReference type="EMBL" id="EAR99840.3"/>
    </source>
</evidence>
<gene>
    <name evidence="6" type="ORF">TTHERM_00660220</name>
</gene>
<dbReference type="AlphaFoldDB" id="I7LVU5"/>
<comment type="catalytic activity">
    <reaction evidence="4">
        <text>O-phospho-L-threonyl-[protein] + H2O = L-threonyl-[protein] + phosphate</text>
        <dbReference type="Rhea" id="RHEA:47004"/>
        <dbReference type="Rhea" id="RHEA-COMP:11060"/>
        <dbReference type="Rhea" id="RHEA-COMP:11605"/>
        <dbReference type="ChEBI" id="CHEBI:15377"/>
        <dbReference type="ChEBI" id="CHEBI:30013"/>
        <dbReference type="ChEBI" id="CHEBI:43474"/>
        <dbReference type="ChEBI" id="CHEBI:61977"/>
        <dbReference type="EC" id="3.1.3.16"/>
    </reaction>
</comment>
<dbReference type="RefSeq" id="XP_001020085.3">
    <property type="nucleotide sequence ID" value="XM_001020085.3"/>
</dbReference>
<dbReference type="CDD" id="cd07415">
    <property type="entry name" value="MPP_PP2A_PP4_PP6"/>
    <property type="match status" value="1"/>
</dbReference>
<reference evidence="7" key="1">
    <citation type="journal article" date="2006" name="PLoS Biol.">
        <title>Macronuclear genome sequence of the ciliate Tetrahymena thermophila, a model eukaryote.</title>
        <authorList>
            <person name="Eisen J.A."/>
            <person name="Coyne R.S."/>
            <person name="Wu M."/>
            <person name="Wu D."/>
            <person name="Thiagarajan M."/>
            <person name="Wortman J.R."/>
            <person name="Badger J.H."/>
            <person name="Ren Q."/>
            <person name="Amedeo P."/>
            <person name="Jones K.M."/>
            <person name="Tallon L.J."/>
            <person name="Delcher A.L."/>
            <person name="Salzberg S.L."/>
            <person name="Silva J.C."/>
            <person name="Haas B.J."/>
            <person name="Majoros W.H."/>
            <person name="Farzad M."/>
            <person name="Carlton J.M."/>
            <person name="Smith R.K. Jr."/>
            <person name="Garg J."/>
            <person name="Pearlman R.E."/>
            <person name="Karrer K.M."/>
            <person name="Sun L."/>
            <person name="Manning G."/>
            <person name="Elde N.C."/>
            <person name="Turkewitz A.P."/>
            <person name="Asai D.J."/>
            <person name="Wilkes D.E."/>
            <person name="Wang Y."/>
            <person name="Cai H."/>
            <person name="Collins K."/>
            <person name="Stewart B.A."/>
            <person name="Lee S.R."/>
            <person name="Wilamowska K."/>
            <person name="Weinberg Z."/>
            <person name="Ruzzo W.L."/>
            <person name="Wloga D."/>
            <person name="Gaertig J."/>
            <person name="Frankel J."/>
            <person name="Tsao C.-C."/>
            <person name="Gorovsky M.A."/>
            <person name="Keeling P.J."/>
            <person name="Waller R.F."/>
            <person name="Patron N.J."/>
            <person name="Cherry J.M."/>
            <person name="Stover N.A."/>
            <person name="Krieger C.J."/>
            <person name="del Toro C."/>
            <person name="Ryder H.F."/>
            <person name="Williamson S.C."/>
            <person name="Barbeau R.A."/>
            <person name="Hamilton E.P."/>
            <person name="Orias E."/>
        </authorList>
    </citation>
    <scope>NUCLEOTIDE SEQUENCE [LARGE SCALE GENOMIC DNA]</scope>
    <source>
        <strain evidence="7">SB210</strain>
    </source>
</reference>
<evidence type="ECO:0000256" key="3">
    <source>
        <dbReference type="ARBA" id="ARBA00023211"/>
    </source>
</evidence>
<comment type="similarity">
    <text evidence="4">Belongs to the PPP phosphatase family.</text>
</comment>
<dbReference type="GeneID" id="7841621"/>
<proteinExistence type="inferred from homology"/>
<keyword evidence="7" id="KW-1185">Reference proteome</keyword>
<dbReference type="SUPFAM" id="SSF56300">
    <property type="entry name" value="Metallo-dependent phosphatases"/>
    <property type="match status" value="1"/>
</dbReference>
<dbReference type="InterPro" id="IPR029052">
    <property type="entry name" value="Metallo-depent_PP-like"/>
</dbReference>
<dbReference type="Pfam" id="PF00149">
    <property type="entry name" value="Metallophos"/>
    <property type="match status" value="1"/>
</dbReference>
<keyword evidence="2 4" id="KW-0378">Hydrolase</keyword>
<name>I7LVU5_TETTS</name>
<accession>I7LVU5</accession>
<sequence>MAVSLNIDKWIEQLRKCERIKEQEVKELCNKAKEILNLEENLVQVEAPVTICGDIHGQFWDLLELFKVGGECPQVNYLFLGDYVDRGYHSVETYLLLLAFKVKYPERIILIRGNHESRRANKSYGFYDECITKYGSINVWQSCTETFDCLPIAALIDNKFFCVHGGLSPQLRVLSDISKIERKIEIPDDGLMSDLMWSDPDKMKGWQISPRGAGYLFGQNIVEDFCRRNNIEAILRAHQLVLDGYISFFEEKLFTIWSAPNYCYRQGNLASILEIDENSQKQFKVFEAAPTDNRSERNQKYNITQYFL</sequence>
<dbReference type="KEGG" id="tet:TTHERM_00660220"/>
<dbReference type="Proteomes" id="UP000009168">
    <property type="component" value="Unassembled WGS sequence"/>
</dbReference>